<dbReference type="PROSITE" id="PS00216">
    <property type="entry name" value="SUGAR_TRANSPORT_1"/>
    <property type="match status" value="1"/>
</dbReference>
<evidence type="ECO:0000256" key="5">
    <source>
        <dbReference type="ARBA" id="ARBA00022692"/>
    </source>
</evidence>
<dbReference type="InterPro" id="IPR036259">
    <property type="entry name" value="MFS_trans_sf"/>
</dbReference>
<dbReference type="PANTHER" id="PTHR48021">
    <property type="match status" value="1"/>
</dbReference>
<keyword evidence="8" id="KW-0175">Coiled coil</keyword>
<dbReference type="PROSITE" id="PS50850">
    <property type="entry name" value="MFS"/>
    <property type="match status" value="1"/>
</dbReference>
<evidence type="ECO:0000256" key="9">
    <source>
        <dbReference type="SAM" id="Phobius"/>
    </source>
</evidence>
<dbReference type="InterPro" id="IPR050549">
    <property type="entry name" value="MFS_Trehalose_Transporter"/>
</dbReference>
<feature type="transmembrane region" description="Helical" evidence="9">
    <location>
        <begin position="334"/>
        <end position="354"/>
    </location>
</feature>
<accession>A0A9N9TL43</accession>
<gene>
    <name evidence="11" type="ORF">PHYEVI_LOCUS6599</name>
</gene>
<feature type="transmembrane region" description="Helical" evidence="9">
    <location>
        <begin position="67"/>
        <end position="90"/>
    </location>
</feature>
<sequence length="471" mass="52384">MESKSYTCDTKKEEKECVKPDTLFLYFSVITVQLLTVVSGSSMAWTSPVLGKLYSNDTDVNPLGRPITTIEVSMLAGVPLFTNTIGMLVMPKVSDIIGRKRHLFISGVVMLLAGIALGFSSGSVILMIITRCIFGTTGCLVVLTIYLVEICEDHNRGKFGCYTGIFNQIGHLFGFVIGPFFSVKDFSLIIISPVLIFVIFAMILPEPPVYLLKKGKEEECKNALRKLRSNKTEEEIETDMNKLKESLKKEQKGKIADLFKNKDNLVALILSFLPMLVKYFSGVTVIFTFLAPFFDQAGTSLSGDTVAIGIAIFKISFFTFTSFIVERFGRRKMLLISSTSTGIPLFLIGLYFYLQQINSTFLVNLQWLPLTSLLFTVALFGLGLGPIPMPLISELPRAELRAVSCSVVHAASNIVIFGITSLYPIISESLGYHWCVWWFSLNCFLGSILIYFFLPETKGKTFDEIQAILKG</sequence>
<evidence type="ECO:0000256" key="2">
    <source>
        <dbReference type="ARBA" id="ARBA00022448"/>
    </source>
</evidence>
<dbReference type="EMBL" id="OU900096">
    <property type="protein sequence ID" value="CAG9860243.1"/>
    <property type="molecule type" value="Genomic_DNA"/>
</dbReference>
<keyword evidence="3" id="KW-1003">Cell membrane</keyword>
<dbReference type="FunFam" id="1.20.1250.20:FF:000218">
    <property type="entry name" value="facilitated trehalose transporter Tret1"/>
    <property type="match status" value="1"/>
</dbReference>
<evidence type="ECO:0000256" key="8">
    <source>
        <dbReference type="SAM" id="Coils"/>
    </source>
</evidence>
<evidence type="ECO:0000313" key="12">
    <source>
        <dbReference type="Proteomes" id="UP001153712"/>
    </source>
</evidence>
<name>A0A9N9TL43_PHYSR</name>
<dbReference type="InterPro" id="IPR020846">
    <property type="entry name" value="MFS_dom"/>
</dbReference>
<dbReference type="GO" id="GO:0022857">
    <property type="term" value="F:transmembrane transporter activity"/>
    <property type="evidence" value="ECO:0007669"/>
    <property type="project" value="InterPro"/>
</dbReference>
<feature type="transmembrane region" description="Helical" evidence="9">
    <location>
        <begin position="186"/>
        <end position="204"/>
    </location>
</feature>
<feature type="transmembrane region" description="Helical" evidence="9">
    <location>
        <begin position="159"/>
        <end position="180"/>
    </location>
</feature>
<keyword evidence="5 9" id="KW-0812">Transmembrane</keyword>
<dbReference type="Gene3D" id="1.20.1250.20">
    <property type="entry name" value="MFS general substrate transporter like domains"/>
    <property type="match status" value="1"/>
</dbReference>
<evidence type="ECO:0000256" key="7">
    <source>
        <dbReference type="ARBA" id="ARBA00023136"/>
    </source>
</evidence>
<feature type="transmembrane region" description="Helical" evidence="9">
    <location>
        <begin position="265"/>
        <end position="294"/>
    </location>
</feature>
<keyword evidence="12" id="KW-1185">Reference proteome</keyword>
<feature type="transmembrane region" description="Helical" evidence="9">
    <location>
        <begin position="400"/>
        <end position="425"/>
    </location>
</feature>
<keyword evidence="7 9" id="KW-0472">Membrane</keyword>
<protein>
    <recommendedName>
        <fullName evidence="10">Major facilitator superfamily (MFS) profile domain-containing protein</fullName>
    </recommendedName>
</protein>
<dbReference type="InterPro" id="IPR005828">
    <property type="entry name" value="MFS_sugar_transport-like"/>
</dbReference>
<evidence type="ECO:0000256" key="6">
    <source>
        <dbReference type="ARBA" id="ARBA00022989"/>
    </source>
</evidence>
<feature type="transmembrane region" description="Helical" evidence="9">
    <location>
        <begin position="125"/>
        <end position="147"/>
    </location>
</feature>
<feature type="transmembrane region" description="Helical" evidence="9">
    <location>
        <begin position="306"/>
        <end position="325"/>
    </location>
</feature>
<evidence type="ECO:0000313" key="11">
    <source>
        <dbReference type="EMBL" id="CAG9860243.1"/>
    </source>
</evidence>
<keyword evidence="2" id="KW-0813">Transport</keyword>
<evidence type="ECO:0000256" key="4">
    <source>
        <dbReference type="ARBA" id="ARBA00022597"/>
    </source>
</evidence>
<dbReference type="InterPro" id="IPR005829">
    <property type="entry name" value="Sugar_transporter_CS"/>
</dbReference>
<dbReference type="PANTHER" id="PTHR48021:SF47">
    <property type="entry name" value="GH17672P"/>
    <property type="match status" value="1"/>
</dbReference>
<dbReference type="Pfam" id="PF00083">
    <property type="entry name" value="Sugar_tr"/>
    <property type="match status" value="1"/>
</dbReference>
<proteinExistence type="predicted"/>
<feature type="transmembrane region" description="Helical" evidence="9">
    <location>
        <begin position="431"/>
        <end position="454"/>
    </location>
</feature>
<feature type="transmembrane region" description="Helical" evidence="9">
    <location>
        <begin position="102"/>
        <end position="119"/>
    </location>
</feature>
<feature type="domain" description="Major facilitator superfamily (MFS) profile" evidence="10">
    <location>
        <begin position="25"/>
        <end position="458"/>
    </location>
</feature>
<evidence type="ECO:0000256" key="3">
    <source>
        <dbReference type="ARBA" id="ARBA00022475"/>
    </source>
</evidence>
<dbReference type="SUPFAM" id="SSF103473">
    <property type="entry name" value="MFS general substrate transporter"/>
    <property type="match status" value="1"/>
</dbReference>
<keyword evidence="6 9" id="KW-1133">Transmembrane helix</keyword>
<feature type="transmembrane region" description="Helical" evidence="9">
    <location>
        <begin position="366"/>
        <end position="388"/>
    </location>
</feature>
<dbReference type="AlphaFoldDB" id="A0A9N9TL43"/>
<evidence type="ECO:0000259" key="10">
    <source>
        <dbReference type="PROSITE" id="PS50850"/>
    </source>
</evidence>
<feature type="coiled-coil region" evidence="8">
    <location>
        <begin position="213"/>
        <end position="253"/>
    </location>
</feature>
<evidence type="ECO:0000256" key="1">
    <source>
        <dbReference type="ARBA" id="ARBA00004651"/>
    </source>
</evidence>
<organism evidence="11 12">
    <name type="scientific">Phyllotreta striolata</name>
    <name type="common">Striped flea beetle</name>
    <name type="synonym">Crioceris striolata</name>
    <dbReference type="NCBI Taxonomy" id="444603"/>
    <lineage>
        <taxon>Eukaryota</taxon>
        <taxon>Metazoa</taxon>
        <taxon>Ecdysozoa</taxon>
        <taxon>Arthropoda</taxon>
        <taxon>Hexapoda</taxon>
        <taxon>Insecta</taxon>
        <taxon>Pterygota</taxon>
        <taxon>Neoptera</taxon>
        <taxon>Endopterygota</taxon>
        <taxon>Coleoptera</taxon>
        <taxon>Polyphaga</taxon>
        <taxon>Cucujiformia</taxon>
        <taxon>Chrysomeloidea</taxon>
        <taxon>Chrysomelidae</taxon>
        <taxon>Galerucinae</taxon>
        <taxon>Alticini</taxon>
        <taxon>Phyllotreta</taxon>
    </lineage>
</organism>
<dbReference type="Proteomes" id="UP001153712">
    <property type="component" value="Chromosome 3"/>
</dbReference>
<dbReference type="OrthoDB" id="6696619at2759"/>
<feature type="transmembrane region" description="Helical" evidence="9">
    <location>
        <begin position="23"/>
        <end position="47"/>
    </location>
</feature>
<keyword evidence="4" id="KW-0762">Sugar transport</keyword>
<dbReference type="GO" id="GO:0005886">
    <property type="term" value="C:plasma membrane"/>
    <property type="evidence" value="ECO:0007669"/>
    <property type="project" value="UniProtKB-SubCell"/>
</dbReference>
<comment type="subcellular location">
    <subcellularLocation>
        <location evidence="1">Cell membrane</location>
        <topology evidence="1">Multi-pass membrane protein</topology>
    </subcellularLocation>
</comment>
<reference evidence="11" key="1">
    <citation type="submission" date="2022-01" db="EMBL/GenBank/DDBJ databases">
        <authorList>
            <person name="King R."/>
        </authorList>
    </citation>
    <scope>NUCLEOTIDE SEQUENCE</scope>
</reference>